<sequence length="162" mass="19087">MREKMPRLLVFYDGTCGLCHRWVQWVLQRDRSGIVRFATLQGRCFEKLARDYPWLKEMDSLVVVDLTRPDRPPLVRAQAVARVLEEFPGWRIVARCIRSSPQWVWNWLYEKTAQRRYSLFSNQGWCRALTPQEKKRFVEESTSGDPCAGLLSPGGRVRERQT</sequence>
<evidence type="ECO:0000313" key="3">
    <source>
        <dbReference type="Proteomes" id="UP000663859"/>
    </source>
</evidence>
<dbReference type="AlphaFoldDB" id="A0A8J2BPE4"/>
<organism evidence="2 3">
    <name type="scientific">Candidatus Methylacidithermus pantelleriae</name>
    <dbReference type="NCBI Taxonomy" id="2744239"/>
    <lineage>
        <taxon>Bacteria</taxon>
        <taxon>Pseudomonadati</taxon>
        <taxon>Verrucomicrobiota</taxon>
        <taxon>Methylacidiphilae</taxon>
        <taxon>Methylacidiphilales</taxon>
        <taxon>Methylacidiphilaceae</taxon>
        <taxon>Candidatus Methylacidithermus</taxon>
    </lineage>
</organism>
<reference evidence="2" key="1">
    <citation type="submission" date="2021-02" db="EMBL/GenBank/DDBJ databases">
        <authorList>
            <person name="Cremers G."/>
            <person name="Picone N."/>
        </authorList>
    </citation>
    <scope>NUCLEOTIDE SEQUENCE</scope>
    <source>
        <strain evidence="2">PQ17</strain>
    </source>
</reference>
<name>A0A8J2BPE4_9BACT</name>
<comment type="caution">
    <text evidence="2">The sequence shown here is derived from an EMBL/GenBank/DDBJ whole genome shotgun (WGS) entry which is preliminary data.</text>
</comment>
<evidence type="ECO:0000256" key="1">
    <source>
        <dbReference type="SAM" id="MobiDB-lite"/>
    </source>
</evidence>
<dbReference type="InterPro" id="IPR007263">
    <property type="entry name" value="DCC1-like"/>
</dbReference>
<dbReference type="InterPro" id="IPR052927">
    <property type="entry name" value="DCC_oxidoreductase"/>
</dbReference>
<dbReference type="GO" id="GO:0015035">
    <property type="term" value="F:protein-disulfide reductase activity"/>
    <property type="evidence" value="ECO:0007669"/>
    <property type="project" value="InterPro"/>
</dbReference>
<dbReference type="EMBL" id="CAJNOB010000034">
    <property type="protein sequence ID" value="CAF0700924.1"/>
    <property type="molecule type" value="Genomic_DNA"/>
</dbReference>
<feature type="region of interest" description="Disordered" evidence="1">
    <location>
        <begin position="137"/>
        <end position="162"/>
    </location>
</feature>
<protein>
    <submittedName>
        <fullName evidence="2">Putative Thiol-disulfide oxidoreductase</fullName>
    </submittedName>
</protein>
<keyword evidence="3" id="KW-1185">Reference proteome</keyword>
<dbReference type="Proteomes" id="UP000663859">
    <property type="component" value="Unassembled WGS sequence"/>
</dbReference>
<dbReference type="Pfam" id="PF04134">
    <property type="entry name" value="DCC1-like"/>
    <property type="match status" value="1"/>
</dbReference>
<gene>
    <name evidence="2" type="ORF">MPNT_40078</name>
</gene>
<evidence type="ECO:0000313" key="2">
    <source>
        <dbReference type="EMBL" id="CAF0700924.1"/>
    </source>
</evidence>
<accession>A0A8J2BPE4</accession>
<dbReference type="PANTHER" id="PTHR33639">
    <property type="entry name" value="THIOL-DISULFIDE OXIDOREDUCTASE DCC"/>
    <property type="match status" value="1"/>
</dbReference>
<proteinExistence type="predicted"/>
<dbReference type="PANTHER" id="PTHR33639:SF2">
    <property type="entry name" value="DUF393 DOMAIN-CONTAINING PROTEIN"/>
    <property type="match status" value="1"/>
</dbReference>